<dbReference type="Gene3D" id="3.40.50.720">
    <property type="entry name" value="NAD(P)-binding Rossmann-like Domain"/>
    <property type="match status" value="1"/>
</dbReference>
<evidence type="ECO:0000313" key="4">
    <source>
        <dbReference type="EMBL" id="KAK4498177.1"/>
    </source>
</evidence>
<dbReference type="InterPro" id="IPR002347">
    <property type="entry name" value="SDR_fam"/>
</dbReference>
<dbReference type="EMBL" id="JAXOVC010000008">
    <property type="protein sequence ID" value="KAK4498177.1"/>
    <property type="molecule type" value="Genomic_DNA"/>
</dbReference>
<dbReference type="Proteomes" id="UP001305779">
    <property type="component" value="Unassembled WGS sequence"/>
</dbReference>
<dbReference type="PANTHER" id="PTHR24320">
    <property type="entry name" value="RETINOL DEHYDROGENASE"/>
    <property type="match status" value="1"/>
</dbReference>
<dbReference type="PRINTS" id="PR00081">
    <property type="entry name" value="GDHRDH"/>
</dbReference>
<keyword evidence="3" id="KW-0560">Oxidoreductase</keyword>
<evidence type="ECO:0000256" key="3">
    <source>
        <dbReference type="ARBA" id="ARBA00023002"/>
    </source>
</evidence>
<organism evidence="4 5">
    <name type="scientific">Zasmidium cellare</name>
    <name type="common">Wine cellar mold</name>
    <name type="synonym">Racodium cellare</name>
    <dbReference type="NCBI Taxonomy" id="395010"/>
    <lineage>
        <taxon>Eukaryota</taxon>
        <taxon>Fungi</taxon>
        <taxon>Dikarya</taxon>
        <taxon>Ascomycota</taxon>
        <taxon>Pezizomycotina</taxon>
        <taxon>Dothideomycetes</taxon>
        <taxon>Dothideomycetidae</taxon>
        <taxon>Mycosphaerellales</taxon>
        <taxon>Mycosphaerellaceae</taxon>
        <taxon>Zasmidium</taxon>
    </lineage>
</organism>
<evidence type="ECO:0000313" key="5">
    <source>
        <dbReference type="Proteomes" id="UP001305779"/>
    </source>
</evidence>
<evidence type="ECO:0008006" key="6">
    <source>
        <dbReference type="Google" id="ProtNLM"/>
    </source>
</evidence>
<dbReference type="InterPro" id="IPR036291">
    <property type="entry name" value="NAD(P)-bd_dom_sf"/>
</dbReference>
<dbReference type="Pfam" id="PF00106">
    <property type="entry name" value="adh_short"/>
    <property type="match status" value="1"/>
</dbReference>
<evidence type="ECO:0000256" key="1">
    <source>
        <dbReference type="ARBA" id="ARBA00006484"/>
    </source>
</evidence>
<comment type="caution">
    <text evidence="4">The sequence shown here is derived from an EMBL/GenBank/DDBJ whole genome shotgun (WGS) entry which is preliminary data.</text>
</comment>
<name>A0ABR0E9T2_ZASCE</name>
<gene>
    <name evidence="4" type="ORF">PRZ48_010834</name>
</gene>
<protein>
    <recommendedName>
        <fullName evidence="6">NAD(P)-binding protein</fullName>
    </recommendedName>
</protein>
<keyword evidence="5" id="KW-1185">Reference proteome</keyword>
<accession>A0ABR0E9T2</accession>
<reference evidence="4 5" key="1">
    <citation type="journal article" date="2023" name="G3 (Bethesda)">
        <title>A chromosome-level genome assembly of Zasmidium syzygii isolated from banana leaves.</title>
        <authorList>
            <person name="van Westerhoven A.C."/>
            <person name="Mehrabi R."/>
            <person name="Talebi R."/>
            <person name="Steentjes M.B.F."/>
            <person name="Corcolon B."/>
            <person name="Chong P.A."/>
            <person name="Kema G.H.J."/>
            <person name="Seidl M.F."/>
        </authorList>
    </citation>
    <scope>NUCLEOTIDE SEQUENCE [LARGE SCALE GENOMIC DNA]</scope>
    <source>
        <strain evidence="4 5">P124</strain>
    </source>
</reference>
<keyword evidence="2" id="KW-0521">NADP</keyword>
<proteinExistence type="inferred from homology"/>
<comment type="similarity">
    <text evidence="1">Belongs to the short-chain dehydrogenases/reductases (SDR) family.</text>
</comment>
<sequence length="305" mass="33295">MTFNPDTDIPSLTGKTILVTGGSSGLGKETVLQLAKHNPERLILTARTQKRGDAAIQEIEREVPASKGKIEFLQLDLGSLKSVKAAAETFRGKYERLDVLVNNAGLMNLPPGVNEDGYEVTFGSNYMGPALLTKLLLPTLQSTASQPNTDVRIVNLSSELFKQAPSDGVPISKLKTPLTEMGSIARYGMTKLADYYHTTKSLAEKYPNITSVAVHPGLVNTGILDDWKKRSPYFGWLIGSLVSLVAVDVHKGARAQLWAATGGGVRSGALCKPSLKEYTEKQLKDDAQAERLWEWTEREFEALGY</sequence>
<dbReference type="SUPFAM" id="SSF51735">
    <property type="entry name" value="NAD(P)-binding Rossmann-fold domains"/>
    <property type="match status" value="1"/>
</dbReference>
<evidence type="ECO:0000256" key="2">
    <source>
        <dbReference type="ARBA" id="ARBA00022857"/>
    </source>
</evidence>
<dbReference type="PANTHER" id="PTHR24320:SF282">
    <property type="entry name" value="WW DOMAIN-CONTAINING OXIDOREDUCTASE"/>
    <property type="match status" value="1"/>
</dbReference>